<gene>
    <name evidence="4" type="ORF">AWB90_20180</name>
    <name evidence="3" type="ORF">AWB91_11440</name>
</gene>
<protein>
    <recommendedName>
        <fullName evidence="7">PE family protein</fullName>
    </recommendedName>
</protein>
<evidence type="ECO:0000259" key="1">
    <source>
        <dbReference type="Pfam" id="PF00934"/>
    </source>
</evidence>
<proteinExistence type="predicted"/>
<dbReference type="Proteomes" id="UP000193285">
    <property type="component" value="Unassembled WGS sequence"/>
</dbReference>
<reference evidence="4" key="2">
    <citation type="submission" date="2016-01" db="EMBL/GenBank/DDBJ databases">
        <authorList>
            <person name="Oliw E.H."/>
        </authorList>
    </citation>
    <scope>NUCLEOTIDE SEQUENCE</scope>
    <source>
        <strain evidence="4">IEC33</strain>
    </source>
</reference>
<dbReference type="Pfam" id="PF00934">
    <property type="entry name" value="PE"/>
    <property type="match status" value="1"/>
</dbReference>
<evidence type="ECO:0000313" key="5">
    <source>
        <dbReference type="Proteomes" id="UP000193285"/>
    </source>
</evidence>
<dbReference type="Pfam" id="PF12484">
    <property type="entry name" value="PPE-SVP"/>
    <property type="match status" value="1"/>
</dbReference>
<dbReference type="Gene3D" id="1.10.287.850">
    <property type="entry name" value="HP0062-like domain"/>
    <property type="match status" value="1"/>
</dbReference>
<dbReference type="AlphaFoldDB" id="A0A1X2A648"/>
<dbReference type="InterPro" id="IPR022171">
    <property type="entry name" value="PPE_C"/>
</dbReference>
<dbReference type="Proteomes" id="UP000193801">
    <property type="component" value="Unassembled WGS sequence"/>
</dbReference>
<dbReference type="InterPro" id="IPR038332">
    <property type="entry name" value="PPE_sf"/>
</dbReference>
<comment type="caution">
    <text evidence="4">The sequence shown here is derived from an EMBL/GenBank/DDBJ whole genome shotgun (WGS) entry which is preliminary data.</text>
</comment>
<evidence type="ECO:0000313" key="4">
    <source>
        <dbReference type="EMBL" id="ORW41623.1"/>
    </source>
</evidence>
<dbReference type="OrthoDB" id="4764762at2"/>
<dbReference type="InterPro" id="IPR000084">
    <property type="entry name" value="PE-PGRS_N"/>
</dbReference>
<reference evidence="3" key="3">
    <citation type="submission" date="2016-01" db="EMBL/GenBank/DDBJ databases">
        <authorList>
            <person name="Ana R.F.D.C."/>
            <person name="Tarcisio F."/>
            <person name="Maria L.L."/>
            <person name="Monica P."/>
            <person name="Wana L.O.D.C."/>
            <person name="Elisabetta G."/>
            <person name="Jeann R.D.C.B."/>
            <person name="Veronica D.S."/>
            <person name="Karla V.B.L."/>
            <person name="Roberto B."/>
            <person name="Antonella G."/>
            <person name="Anna F."/>
            <person name="Alessandro M."/>
            <person name="Pamela F."/>
            <person name="Francesca D.L."/>
            <person name="Giulia F.S."/>
            <person name="Sara T."/>
            <person name="Fabio R."/>
            <person name="Olivier J."/>
            <person name="Nicola S."/>
            <person name="Enrico T."/>
        </authorList>
    </citation>
    <scope>NUCLEOTIDE SEQUENCE</scope>
    <source>
        <strain evidence="3">FI-07156</strain>
    </source>
</reference>
<feature type="domain" description="PPE family C-terminal" evidence="2">
    <location>
        <begin position="201"/>
        <end position="266"/>
    </location>
</feature>
<sequence>MSFVTTQPEALTYAAGKLQTIGSAMSAESAAAAAPTTGLIPAAADEVSALQATIFAAYGSLYQSVNDQATAIHELFVNTLGASAGSYMSTESLNSVATASPFSQQVSGLFSAAANAAQADPPPGSALANIVNIGTGNWDSAASDLLGMAGGGLLPAANETGEMAAVAPAPADATVLTGAPAPPAPAGLGVLPVAPGLGQAAPPSWVAGAGPATTGAVTTAGWTAPAPQTAPATTVPAAVPAVATAGKAAGFGAPRYGVKPTVMARPTGV</sequence>
<evidence type="ECO:0000259" key="2">
    <source>
        <dbReference type="Pfam" id="PF12484"/>
    </source>
</evidence>
<feature type="domain" description="PE" evidence="1">
    <location>
        <begin position="4"/>
        <end position="93"/>
    </location>
</feature>
<evidence type="ECO:0000313" key="6">
    <source>
        <dbReference type="Proteomes" id="UP000193801"/>
    </source>
</evidence>
<dbReference type="EMBL" id="LQPN01000063">
    <property type="protein sequence ID" value="ORW41623.1"/>
    <property type="molecule type" value="Genomic_DNA"/>
</dbReference>
<organism evidence="4 5">
    <name type="scientific">Mycobacterium paraense</name>
    <dbReference type="NCBI Taxonomy" id="767916"/>
    <lineage>
        <taxon>Bacteria</taxon>
        <taxon>Bacillati</taxon>
        <taxon>Actinomycetota</taxon>
        <taxon>Actinomycetes</taxon>
        <taxon>Mycobacteriales</taxon>
        <taxon>Mycobacteriaceae</taxon>
        <taxon>Mycobacterium</taxon>
        <taxon>Mycobacterium simiae complex</taxon>
    </lineage>
</organism>
<dbReference type="SUPFAM" id="SSF140459">
    <property type="entry name" value="PE/PPE dimer-like"/>
    <property type="match status" value="1"/>
</dbReference>
<accession>A0A1X2A648</accession>
<evidence type="ECO:0000313" key="3">
    <source>
        <dbReference type="EMBL" id="ORW32548.1"/>
    </source>
</evidence>
<name>A0A1X2A648_9MYCO</name>
<reference evidence="5 6" key="1">
    <citation type="journal article" date="2015" name="Emerg. Microbes Infect.">
        <title>Characterization of 17 strains belonging to the Mycobacterium simiae complex and description of Mycobacterium paraense sp. nov.</title>
        <authorList>
            <person name="Fusco da Costa A.R."/>
            <person name="Fedrizzi T."/>
            <person name="Lopes M.L."/>
            <person name="Pecorari M."/>
            <person name="Oliveira da Costa W.L."/>
            <person name="Giacobazzi E."/>
            <person name="da Costa Bahia J.R."/>
            <person name="De Sanctis V."/>
            <person name="Batista Lima K.V."/>
            <person name="Bertorelli R."/>
            <person name="Grottola A."/>
            <person name="Fabio A."/>
            <person name="Mariottini A."/>
            <person name="Ferretti P."/>
            <person name="Di Leva F."/>
            <person name="Fregni Serpini G."/>
            <person name="Tagliazucchi S."/>
            <person name="Rumpianesi F."/>
            <person name="Jousson O."/>
            <person name="Segata N."/>
            <person name="Tortoli E."/>
        </authorList>
    </citation>
    <scope>NUCLEOTIDE SEQUENCE [LARGE SCALE GENOMIC DNA]</scope>
    <source>
        <strain evidence="3 6">FI-07156</strain>
        <strain evidence="4 5">IEC33</strain>
    </source>
</reference>
<keyword evidence="6" id="KW-1185">Reference proteome</keyword>
<dbReference type="RefSeq" id="WP_085101906.1">
    <property type="nucleotide sequence ID" value="NZ_JACKVQ010000001.1"/>
</dbReference>
<dbReference type="STRING" id="767916.AWB91_11440"/>
<dbReference type="EMBL" id="LQPK01000007">
    <property type="protein sequence ID" value="ORW32548.1"/>
    <property type="molecule type" value="Genomic_DNA"/>
</dbReference>
<evidence type="ECO:0008006" key="7">
    <source>
        <dbReference type="Google" id="ProtNLM"/>
    </source>
</evidence>